<dbReference type="Pfam" id="PF00501">
    <property type="entry name" value="AMP-binding"/>
    <property type="match status" value="1"/>
</dbReference>
<dbReference type="InterPro" id="IPR036736">
    <property type="entry name" value="ACP-like_sf"/>
</dbReference>
<dbReference type="EMBL" id="QGML01000755">
    <property type="protein sequence ID" value="TVY90762.1"/>
    <property type="molecule type" value="Genomic_DNA"/>
</dbReference>
<comment type="caution">
    <text evidence="4">The sequence shown here is derived from an EMBL/GenBank/DDBJ whole genome shotgun (WGS) entry which is preliminary data.</text>
</comment>
<feature type="region of interest" description="Disordered" evidence="1">
    <location>
        <begin position="1341"/>
        <end position="1376"/>
    </location>
</feature>
<dbReference type="InterPro" id="IPR042099">
    <property type="entry name" value="ANL_N_sf"/>
</dbReference>
<dbReference type="Gene3D" id="1.10.1200.10">
    <property type="entry name" value="ACP-like"/>
    <property type="match status" value="1"/>
</dbReference>
<name>A0A559MCS0_9HELO</name>
<dbReference type="Gene3D" id="3.40.50.12780">
    <property type="entry name" value="N-terminal domain of ligase-like"/>
    <property type="match status" value="1"/>
</dbReference>
<dbReference type="PANTHER" id="PTHR43201">
    <property type="entry name" value="ACYL-COA SYNTHETASE"/>
    <property type="match status" value="1"/>
</dbReference>
<keyword evidence="2" id="KW-0812">Transmembrane</keyword>
<dbReference type="InterPro" id="IPR045851">
    <property type="entry name" value="AMP-bd_C_sf"/>
</dbReference>
<feature type="non-terminal residue" evidence="4">
    <location>
        <position position="1571"/>
    </location>
</feature>
<feature type="transmembrane region" description="Helical" evidence="2">
    <location>
        <begin position="1446"/>
        <end position="1470"/>
    </location>
</feature>
<dbReference type="PANTHER" id="PTHR43201:SF10">
    <property type="entry name" value="CARRIER DOMAIN-CONTAINING PROTEIN"/>
    <property type="match status" value="1"/>
</dbReference>
<sequence>MESTHFLPHENAAIEPNLTSTLSRIEQDIFSGWCDQTAYSLNNTPNETTFLSCLESIPASENSTLLPLASLAFLVAHYPSRPPVLQLLRRYNKLWQALPESIKAGQNNNAAPVLQEILRKITADLYLSSLIMPNSQAPALIDPTTSKTISHQKLSSFVNSFSLPIHPPKNDTKAIVSLALPNGYLLGLACLAVASCYIAAPLNISGGATQFQTDVKLASPQCILVLESDVQGLGLEQSWVSEAKIQVIVPLVEDSSVQLIKPRLNSSEDTALILFTSGTTGKKKTVPTTILGILLGATCVVDSWGLTPQDSCINMMPLNHVGGLVRNLFAPVLSGGSSILCPTFDPTLFWDTVEEGRGTWYYASPSMHMGILVEGSLRPNAATLSRLRLVCNAAGDLSPALAVRLRDTFKCTVLPSYGMTECMPISTPPLNYALDRMGTSGVACGPEISILDESDNPCPAGVAGRINVRGGPTFSGYLKNGKIDKSVFNGAKWFDTGDLGMLDNNGFLYLTGRSKEVINRGGEIISPFEVEEAITVASPKSESTLYKRVKQVLAFSAPHEVLQEVVGVALVCPLDRPRPDIRDLHAALKSSLHPSKLPMVIVYIDALPTSNNKLVRTKFAERMDMFPITNDMAMIERHFSAVCPLVDSSLPTKIPNFKFEVNYSTVMKVVESYIHPDLDAFVRTSRRDGTIIVHLAPIKEKHELASWQEIIDDLRSVIVKTVDGFLVPSSLIYLHEPFPRDCNGMIDDEVLDERVKARRNSNSAPLGSETEKQVCKAVSEVLGIEAEEMCSSSDFFELGGDSMSAGRLSSILRHNLGVLAPVNQIFTQSRICDTSTLVDQLLNANPKDVHKPVENDTGDTKTYSSSNPLVLFINLLPILLIYPMKSGFRWFVFIYALSAISNYWDKSTVPARFLGLFAAMFISRAVTQIVAPCLGVTMKWIIIGKYKKGLYPMWGPYHTRWWLVERILQICGQGVFGHSYFARVLYCRLLGAKIGRGVVIEKGTTIGEHDLIEIADNVRLDRCVCRPFAVERNTTMYLGQITIGRNSSVGLKSHIAAGSILPEGTFIGGSSSSYEMDDAQQCDEPLPKPHFLTQLLFIIPVQVLVRFISSLPWIGGLVGMVGSESRRSLDGVKAVVTWWATPHRIGFHYLALVLNVCVRPFVWFACIVVIKKSLDFFRETTNPKPNGSMTVRDNFRRQLLETIVPHGNIRSITELFGLHYEFTSRAVRLMGGKVGKHVYWPGTGPSIEDFDLIDIGDDVVFGAQADIVTTDSTGGSRVKIGRGAMIADRVMLSPGVTIGERAVIGSGAFIKRGQVCGPDTVWIGNRKGSAVCLSKGGASQKTVQRDGEGRADNTSQLPVSDDETASSRTKRESNRDEFTTPFGRAFYKGKAPYYVLGQTPIFLYATLTKIFAKTWWDVRTIATIPISHILNHSQQLDATWYRPIKIYILAVAIMSTLIGTLSLLSLAAVISTKWTLLGRRKPGTYHWDRSSYCQRWQLCLATEALPSTLSGLHGVLGMLTGTHFLVLYFRALGAEIGQDCALFAGGRQNLMFTEPDLLTLGDRVAVDDASL</sequence>
<keyword evidence="2" id="KW-1133">Transmembrane helix</keyword>
<dbReference type="Pfam" id="PF00550">
    <property type="entry name" value="PP-binding"/>
    <property type="match status" value="1"/>
</dbReference>
<dbReference type="Gene3D" id="3.30.300.30">
    <property type="match status" value="1"/>
</dbReference>
<dbReference type="SUPFAM" id="SSF51161">
    <property type="entry name" value="Trimeric LpxA-like enzymes"/>
    <property type="match status" value="2"/>
</dbReference>
<dbReference type="InterPro" id="IPR000873">
    <property type="entry name" value="AMP-dep_synth/lig_dom"/>
</dbReference>
<dbReference type="Pfam" id="PF00132">
    <property type="entry name" value="Hexapep"/>
    <property type="match status" value="1"/>
</dbReference>
<organism evidence="4 5">
    <name type="scientific">Lachnellula willkommii</name>
    <dbReference type="NCBI Taxonomy" id="215461"/>
    <lineage>
        <taxon>Eukaryota</taxon>
        <taxon>Fungi</taxon>
        <taxon>Dikarya</taxon>
        <taxon>Ascomycota</taxon>
        <taxon>Pezizomycotina</taxon>
        <taxon>Leotiomycetes</taxon>
        <taxon>Helotiales</taxon>
        <taxon>Lachnaceae</taxon>
        <taxon>Lachnellula</taxon>
    </lineage>
</organism>
<dbReference type="SUPFAM" id="SSF47336">
    <property type="entry name" value="ACP-like"/>
    <property type="match status" value="1"/>
</dbReference>
<feature type="domain" description="Carrier" evidence="3">
    <location>
        <begin position="765"/>
        <end position="842"/>
    </location>
</feature>
<dbReference type="PROSITE" id="PS50075">
    <property type="entry name" value="CARRIER"/>
    <property type="match status" value="1"/>
</dbReference>
<accession>A0A559MCS0</accession>
<dbReference type="InterPro" id="IPR009081">
    <property type="entry name" value="PP-bd_ACP"/>
</dbReference>
<proteinExistence type="predicted"/>
<protein>
    <submittedName>
        <fullName evidence="4">Putative peroxisomal-coenzyme A synthetase</fullName>
    </submittedName>
</protein>
<dbReference type="Gene3D" id="2.160.10.10">
    <property type="entry name" value="Hexapeptide repeat proteins"/>
    <property type="match status" value="2"/>
</dbReference>
<dbReference type="InterPro" id="IPR001451">
    <property type="entry name" value="Hexapep"/>
</dbReference>
<evidence type="ECO:0000313" key="5">
    <source>
        <dbReference type="Proteomes" id="UP000315522"/>
    </source>
</evidence>
<reference evidence="4 5" key="1">
    <citation type="submission" date="2018-05" db="EMBL/GenBank/DDBJ databases">
        <title>Genome sequencing and assembly of the regulated plant pathogen Lachnellula willkommii and related sister species for the development of diagnostic species identification markers.</title>
        <authorList>
            <person name="Giroux E."/>
            <person name="Bilodeau G."/>
        </authorList>
    </citation>
    <scope>NUCLEOTIDE SEQUENCE [LARGE SCALE GENOMIC DNA]</scope>
    <source>
        <strain evidence="4 5">CBS 172.35</strain>
    </source>
</reference>
<dbReference type="GO" id="GO:0031956">
    <property type="term" value="F:medium-chain fatty acid-CoA ligase activity"/>
    <property type="evidence" value="ECO:0007669"/>
    <property type="project" value="TreeGrafter"/>
</dbReference>
<dbReference type="Proteomes" id="UP000315522">
    <property type="component" value="Unassembled WGS sequence"/>
</dbReference>
<evidence type="ECO:0000256" key="1">
    <source>
        <dbReference type="SAM" id="MobiDB-lite"/>
    </source>
</evidence>
<evidence type="ECO:0000313" key="4">
    <source>
        <dbReference type="EMBL" id="TVY90762.1"/>
    </source>
</evidence>
<keyword evidence="5" id="KW-1185">Reference proteome</keyword>
<gene>
    <name evidence="4" type="ORF">LAWI1_G004508</name>
</gene>
<evidence type="ECO:0000259" key="3">
    <source>
        <dbReference type="PROSITE" id="PS50075"/>
    </source>
</evidence>
<dbReference type="SUPFAM" id="SSF56801">
    <property type="entry name" value="Acetyl-CoA synthetase-like"/>
    <property type="match status" value="1"/>
</dbReference>
<evidence type="ECO:0000256" key="2">
    <source>
        <dbReference type="SAM" id="Phobius"/>
    </source>
</evidence>
<keyword evidence="2" id="KW-0472">Membrane</keyword>
<dbReference type="GO" id="GO:0006631">
    <property type="term" value="P:fatty acid metabolic process"/>
    <property type="evidence" value="ECO:0007669"/>
    <property type="project" value="TreeGrafter"/>
</dbReference>
<dbReference type="InterPro" id="IPR011004">
    <property type="entry name" value="Trimer_LpxA-like_sf"/>
</dbReference>